<evidence type="ECO:0000256" key="1">
    <source>
        <dbReference type="SAM" id="MobiDB-lite"/>
    </source>
</evidence>
<sequence length="194" mass="22300">MSWRSRGMDLRHMSTSRSGRSDRLASDPERRQDRAGPGLSGYALANKPLERVPCLIQFGYTGIKSFEPDFSKLPRCLPVVSGIKIHEFLDFLKREPRGLRLSDEPEAAEIILPVVPDTHVLLRCRQQPSPLIEANRLDPYVSGRSEFSNRHVHWLLTPYHGTQRMVIPTVSQDKGDVKCWTRSRTRRRRPSTAW</sequence>
<feature type="compositionally biased region" description="Basic and acidic residues" evidence="1">
    <location>
        <begin position="1"/>
        <end position="12"/>
    </location>
</feature>
<gene>
    <name evidence="2" type="ORF">AGR2A_pa40085</name>
</gene>
<comment type="caution">
    <text evidence="2">The sequence shown here is derived from an EMBL/GenBank/DDBJ whole genome shotgun (WGS) entry which is preliminary data.</text>
</comment>
<evidence type="ECO:0000313" key="2">
    <source>
        <dbReference type="EMBL" id="CUX02129.1"/>
    </source>
</evidence>
<proteinExistence type="predicted"/>
<name>A0A9W5B6Z2_9HYPH</name>
<dbReference type="Proteomes" id="UP000191933">
    <property type="component" value="Unassembled WGS sequence"/>
</dbReference>
<organism evidence="2 3">
    <name type="scientific">Agrobacterium genomosp. 2 str. CFBP 5494</name>
    <dbReference type="NCBI Taxonomy" id="1183436"/>
    <lineage>
        <taxon>Bacteria</taxon>
        <taxon>Pseudomonadati</taxon>
        <taxon>Pseudomonadota</taxon>
        <taxon>Alphaproteobacteria</taxon>
        <taxon>Hyphomicrobiales</taxon>
        <taxon>Rhizobiaceae</taxon>
        <taxon>Rhizobium/Agrobacterium group</taxon>
        <taxon>Agrobacterium</taxon>
        <taxon>Agrobacterium tumefaciens complex</taxon>
    </lineage>
</organism>
<feature type="compositionally biased region" description="Basic and acidic residues" evidence="1">
    <location>
        <begin position="19"/>
        <end position="34"/>
    </location>
</feature>
<protein>
    <submittedName>
        <fullName evidence="2">Uncharacterized protein</fullName>
    </submittedName>
</protein>
<keyword evidence="3" id="KW-1185">Reference proteome</keyword>
<dbReference type="AlphaFoldDB" id="A0A9W5B6Z2"/>
<reference evidence="2 3" key="1">
    <citation type="submission" date="2016-01" db="EMBL/GenBank/DDBJ databases">
        <authorList>
            <person name="Regsiter A."/>
            <person name="william w."/>
        </authorList>
    </citation>
    <scope>NUCLEOTIDE SEQUENCE [LARGE SCALE GENOMIC DNA]</scope>
    <source>
        <strain evidence="2 3">CFBP 5494</strain>
    </source>
</reference>
<evidence type="ECO:0000313" key="3">
    <source>
        <dbReference type="Proteomes" id="UP000191933"/>
    </source>
</evidence>
<feature type="region of interest" description="Disordered" evidence="1">
    <location>
        <begin position="1"/>
        <end position="42"/>
    </location>
</feature>
<accession>A0A9W5B6Z2</accession>
<dbReference type="EMBL" id="FBVY01000042">
    <property type="protein sequence ID" value="CUX02129.1"/>
    <property type="molecule type" value="Genomic_DNA"/>
</dbReference>